<dbReference type="InterPro" id="IPR036465">
    <property type="entry name" value="vWFA_dom_sf"/>
</dbReference>
<dbReference type="EMBL" id="JAVIJP010000007">
    <property type="protein sequence ID" value="KAL3649054.1"/>
    <property type="molecule type" value="Genomic_DNA"/>
</dbReference>
<dbReference type="AlphaFoldDB" id="A0ABD3E7J2"/>
<keyword evidence="1" id="KW-0813">Transport</keyword>
<comment type="caution">
    <text evidence="3">The sequence shown here is derived from an EMBL/GenBank/DDBJ whole genome shotgun (WGS) entry which is preliminary data.</text>
</comment>
<dbReference type="GO" id="GO:0016192">
    <property type="term" value="P:vesicle-mediated transport"/>
    <property type="evidence" value="ECO:0007669"/>
    <property type="project" value="UniProtKB-KW"/>
</dbReference>
<comment type="similarity">
    <text evidence="1">Belongs to the SEC23/SEC24 family. SEC23 subfamily.</text>
</comment>
<name>A0ABD3E7J2_9LAMI</name>
<dbReference type="InterPro" id="IPR037364">
    <property type="entry name" value="Sec23"/>
</dbReference>
<keyword evidence="1" id="KW-0472">Membrane</keyword>
<sequence>MTAIEDIQSSTSVKTGHRPIRSTGAAISVAVGLLEGCLINTGSRIMLFTSGPSTIGPGMIVNSDLGNSIRTHRELSKILRVLQANISEIIKFVYRSRPICLLVGSGRGG</sequence>
<dbReference type="GO" id="GO:0046872">
    <property type="term" value="F:metal ion binding"/>
    <property type="evidence" value="ECO:0007669"/>
    <property type="project" value="UniProtKB-KW"/>
</dbReference>
<keyword evidence="1" id="KW-0963">Cytoplasm</keyword>
<comment type="function">
    <text evidence="1">Component of the coat protein complex II (COPII) which promotes the formation of transport vesicles from the endoplasmic reticulum (ER). The coat has two main functions, the physical deformation of the endoplasmic reticulum membrane into vesicles and the selection of cargo molecules.</text>
</comment>
<dbReference type="GO" id="GO:0012507">
    <property type="term" value="C:ER to Golgi transport vesicle membrane"/>
    <property type="evidence" value="ECO:0007669"/>
    <property type="project" value="UniProtKB-SubCell"/>
</dbReference>
<keyword evidence="1" id="KW-0862">Zinc</keyword>
<dbReference type="InterPro" id="IPR006896">
    <property type="entry name" value="Sec23/24_trunk_dom"/>
</dbReference>
<dbReference type="Pfam" id="PF04811">
    <property type="entry name" value="Sec23_trunk"/>
    <property type="match status" value="1"/>
</dbReference>
<gene>
    <name evidence="3" type="primary">SEC23G_1</name>
    <name evidence="3" type="ORF">CASFOL_005457</name>
</gene>
<keyword evidence="1" id="KW-0968">Cytoplasmic vesicle</keyword>
<proteinExistence type="inferred from homology"/>
<dbReference type="PANTHER" id="PTHR11141:SF22">
    <property type="entry name" value="PROTEIN TRANSPORT PROTEIN SEC23 G"/>
    <property type="match status" value="1"/>
</dbReference>
<evidence type="ECO:0000259" key="2">
    <source>
        <dbReference type="Pfam" id="PF04811"/>
    </source>
</evidence>
<keyword evidence="1" id="KW-0931">ER-Golgi transport</keyword>
<evidence type="ECO:0000256" key="1">
    <source>
        <dbReference type="RuleBase" id="RU365030"/>
    </source>
</evidence>
<evidence type="ECO:0000313" key="3">
    <source>
        <dbReference type="EMBL" id="KAL3649054.1"/>
    </source>
</evidence>
<organism evidence="3 4">
    <name type="scientific">Castilleja foliolosa</name>
    <dbReference type="NCBI Taxonomy" id="1961234"/>
    <lineage>
        <taxon>Eukaryota</taxon>
        <taxon>Viridiplantae</taxon>
        <taxon>Streptophyta</taxon>
        <taxon>Embryophyta</taxon>
        <taxon>Tracheophyta</taxon>
        <taxon>Spermatophyta</taxon>
        <taxon>Magnoliopsida</taxon>
        <taxon>eudicotyledons</taxon>
        <taxon>Gunneridae</taxon>
        <taxon>Pentapetalae</taxon>
        <taxon>asterids</taxon>
        <taxon>lamiids</taxon>
        <taxon>Lamiales</taxon>
        <taxon>Orobanchaceae</taxon>
        <taxon>Pedicularideae</taxon>
        <taxon>Castillejinae</taxon>
        <taxon>Castilleja</taxon>
    </lineage>
</organism>
<dbReference type="GO" id="GO:0015031">
    <property type="term" value="P:protein transport"/>
    <property type="evidence" value="ECO:0007669"/>
    <property type="project" value="UniProtKB-KW"/>
</dbReference>
<reference evidence="4" key="1">
    <citation type="journal article" date="2024" name="IScience">
        <title>Strigolactones Initiate the Formation of Haustorium-like Structures in Castilleja.</title>
        <authorList>
            <person name="Buerger M."/>
            <person name="Peterson D."/>
            <person name="Chory J."/>
        </authorList>
    </citation>
    <scope>NUCLEOTIDE SEQUENCE [LARGE SCALE GENOMIC DNA]</scope>
</reference>
<dbReference type="SUPFAM" id="SSF53300">
    <property type="entry name" value="vWA-like"/>
    <property type="match status" value="1"/>
</dbReference>
<evidence type="ECO:0000313" key="4">
    <source>
        <dbReference type="Proteomes" id="UP001632038"/>
    </source>
</evidence>
<protein>
    <recommendedName>
        <fullName evidence="1">Protein transport protein SEC23</fullName>
    </recommendedName>
</protein>
<dbReference type="Gene3D" id="3.40.50.410">
    <property type="entry name" value="von Willebrand factor, type A domain"/>
    <property type="match status" value="1"/>
</dbReference>
<dbReference type="PANTHER" id="PTHR11141">
    <property type="entry name" value="PROTEIN TRANSPORT PROTEIN SEC23"/>
    <property type="match status" value="1"/>
</dbReference>
<accession>A0ABD3E7J2</accession>
<dbReference type="Proteomes" id="UP001632038">
    <property type="component" value="Unassembled WGS sequence"/>
</dbReference>
<keyword evidence="1" id="KW-0653">Protein transport</keyword>
<keyword evidence="1" id="KW-0256">Endoplasmic reticulum</keyword>
<keyword evidence="1" id="KW-0479">Metal-binding</keyword>
<keyword evidence="4" id="KW-1185">Reference proteome</keyword>
<dbReference type="GO" id="GO:0005789">
    <property type="term" value="C:endoplasmic reticulum membrane"/>
    <property type="evidence" value="ECO:0007669"/>
    <property type="project" value="UniProtKB-SubCell"/>
</dbReference>
<comment type="subcellular location">
    <subcellularLocation>
        <location evidence="1">Cytoplasmic vesicle</location>
        <location evidence="1">COPII-coated vesicle membrane</location>
        <topology evidence="1">Peripheral membrane protein</topology>
        <orientation evidence="1">Cytoplasmic side</orientation>
    </subcellularLocation>
    <subcellularLocation>
        <location evidence="1">Endoplasmic reticulum membrane</location>
        <topology evidence="1">Peripheral membrane protein</topology>
        <orientation evidence="1">Cytoplasmic side</orientation>
    </subcellularLocation>
</comment>
<feature type="domain" description="Sec23/Sec24 trunk" evidence="2">
    <location>
        <begin position="3"/>
        <end position="72"/>
    </location>
</feature>